<accession>A0A814V0X7</accession>
<evidence type="ECO:0000313" key="5">
    <source>
        <dbReference type="EMBL" id="CAF4099662.1"/>
    </source>
</evidence>
<dbReference type="Proteomes" id="UP000663823">
    <property type="component" value="Unassembled WGS sequence"/>
</dbReference>
<dbReference type="Proteomes" id="UP000663882">
    <property type="component" value="Unassembled WGS sequence"/>
</dbReference>
<dbReference type="OrthoDB" id="10044061at2759"/>
<feature type="non-terminal residue" evidence="2">
    <location>
        <position position="1"/>
    </location>
</feature>
<sequence>IIKCSKVNSHLHQHFEVCIPIPFNSTAFVSNNNRIPINVIGYVSTAPSSFDLIPDPWIHLQSSLKTITDVNGKTPAQLMLPNTFVNCTGKLRYFDEKKLYIDTPATFGFSGGPCFLQSNLNEWEFIGILLGTTKLWNYCVSLATTATYNSYYNLFTKKPEL</sequence>
<dbReference type="Proteomes" id="UP000663864">
    <property type="component" value="Unassembled WGS sequence"/>
</dbReference>
<dbReference type="EMBL" id="CAJOBD010007949">
    <property type="protein sequence ID" value="CAF4099662.1"/>
    <property type="molecule type" value="Genomic_DNA"/>
</dbReference>
<dbReference type="EMBL" id="CAJOBE010010344">
    <property type="protein sequence ID" value="CAF4106162.1"/>
    <property type="molecule type" value="Genomic_DNA"/>
</dbReference>
<proteinExistence type="predicted"/>
<dbReference type="AlphaFoldDB" id="A0A814V0X7"/>
<reference evidence="2" key="1">
    <citation type="submission" date="2021-02" db="EMBL/GenBank/DDBJ databases">
        <authorList>
            <person name="Nowell W R."/>
        </authorList>
    </citation>
    <scope>NUCLEOTIDE SEQUENCE</scope>
</reference>
<dbReference type="EMBL" id="CAJNOT010003420">
    <property type="protein sequence ID" value="CAF1382713.1"/>
    <property type="molecule type" value="Genomic_DNA"/>
</dbReference>
<evidence type="ECO:0000313" key="7">
    <source>
        <dbReference type="Proteomes" id="UP000663889"/>
    </source>
</evidence>
<gene>
    <name evidence="6" type="ORF">FNK824_LOCUS31625</name>
    <name evidence="5" type="ORF">JBS370_LOCUS31672</name>
    <name evidence="4" type="ORF">OTI717_LOCUS22901</name>
    <name evidence="1" type="ORF">RFH988_LOCUS12443</name>
    <name evidence="2" type="ORF">SEV965_LOCUS20024</name>
    <name evidence="3" type="ORF">ZHD862_LOCUS32204</name>
</gene>
<name>A0A814V0X7_9BILA</name>
<evidence type="ECO:0000313" key="3">
    <source>
        <dbReference type="EMBL" id="CAF1382713.1"/>
    </source>
</evidence>
<evidence type="ECO:0000313" key="1">
    <source>
        <dbReference type="EMBL" id="CAF0967342.1"/>
    </source>
</evidence>
<evidence type="ECO:0000313" key="4">
    <source>
        <dbReference type="EMBL" id="CAF3883815.1"/>
    </source>
</evidence>
<comment type="caution">
    <text evidence="2">The sequence shown here is derived from an EMBL/GenBank/DDBJ whole genome shotgun (WGS) entry which is preliminary data.</text>
</comment>
<evidence type="ECO:0000313" key="2">
    <source>
        <dbReference type="EMBL" id="CAF1180488.1"/>
    </source>
</evidence>
<dbReference type="Proteomes" id="UP000663836">
    <property type="component" value="Unassembled WGS sequence"/>
</dbReference>
<dbReference type="EMBL" id="CAJNOO010000518">
    <property type="protein sequence ID" value="CAF0967342.1"/>
    <property type="molecule type" value="Genomic_DNA"/>
</dbReference>
<organism evidence="2 7">
    <name type="scientific">Rotaria sordida</name>
    <dbReference type="NCBI Taxonomy" id="392033"/>
    <lineage>
        <taxon>Eukaryota</taxon>
        <taxon>Metazoa</taxon>
        <taxon>Spiralia</taxon>
        <taxon>Gnathifera</taxon>
        <taxon>Rotifera</taxon>
        <taxon>Eurotatoria</taxon>
        <taxon>Bdelloidea</taxon>
        <taxon>Philodinida</taxon>
        <taxon>Philodinidae</taxon>
        <taxon>Rotaria</taxon>
    </lineage>
</organism>
<dbReference type="Proteomes" id="UP000663889">
    <property type="component" value="Unassembled WGS sequence"/>
</dbReference>
<protein>
    <submittedName>
        <fullName evidence="2">Uncharacterized protein</fullName>
    </submittedName>
</protein>
<dbReference type="EMBL" id="CAJNOU010001277">
    <property type="protein sequence ID" value="CAF1180488.1"/>
    <property type="molecule type" value="Genomic_DNA"/>
</dbReference>
<dbReference type="Proteomes" id="UP000663874">
    <property type="component" value="Unassembled WGS sequence"/>
</dbReference>
<evidence type="ECO:0000313" key="6">
    <source>
        <dbReference type="EMBL" id="CAF4106162.1"/>
    </source>
</evidence>
<dbReference type="EMBL" id="CAJOAX010003986">
    <property type="protein sequence ID" value="CAF3883815.1"/>
    <property type="molecule type" value="Genomic_DNA"/>
</dbReference>